<dbReference type="InterPro" id="IPR029058">
    <property type="entry name" value="AB_hydrolase_fold"/>
</dbReference>
<dbReference type="Proteomes" id="UP000267585">
    <property type="component" value="Unassembled WGS sequence"/>
</dbReference>
<dbReference type="OrthoDB" id="9770107at2"/>
<dbReference type="InterPro" id="IPR001563">
    <property type="entry name" value="Peptidase_S10"/>
</dbReference>
<dbReference type="GO" id="GO:0006508">
    <property type="term" value="P:proteolysis"/>
    <property type="evidence" value="ECO:0007669"/>
    <property type="project" value="InterPro"/>
</dbReference>
<dbReference type="Gene3D" id="3.40.50.1820">
    <property type="entry name" value="alpha/beta hydrolase"/>
    <property type="match status" value="1"/>
</dbReference>
<keyword evidence="2" id="KW-0378">Hydrolase</keyword>
<comment type="caution">
    <text evidence="2">The sequence shown here is derived from an EMBL/GenBank/DDBJ whole genome shotgun (WGS) entry which is preliminary data.</text>
</comment>
<evidence type="ECO:0000313" key="3">
    <source>
        <dbReference type="Proteomes" id="UP000267585"/>
    </source>
</evidence>
<feature type="signal peptide" evidence="1">
    <location>
        <begin position="1"/>
        <end position="18"/>
    </location>
</feature>
<keyword evidence="2" id="KW-0121">Carboxypeptidase</keyword>
<feature type="chain" id="PRO_5019283862" evidence="1">
    <location>
        <begin position="19"/>
        <end position="501"/>
    </location>
</feature>
<keyword evidence="1" id="KW-0732">Signal</keyword>
<dbReference type="Pfam" id="PF00450">
    <property type="entry name" value="Peptidase_S10"/>
    <property type="match status" value="1"/>
</dbReference>
<proteinExistence type="predicted"/>
<dbReference type="GO" id="GO:0004185">
    <property type="term" value="F:serine-type carboxypeptidase activity"/>
    <property type="evidence" value="ECO:0007669"/>
    <property type="project" value="InterPro"/>
</dbReference>
<dbReference type="SUPFAM" id="SSF53474">
    <property type="entry name" value="alpha/beta-Hydrolases"/>
    <property type="match status" value="1"/>
</dbReference>
<reference evidence="2 3" key="1">
    <citation type="submission" date="2018-11" db="EMBL/GenBank/DDBJ databases">
        <title>Arenibacter aquaticus sp.nov., a marine bacterium isolated from surface seawater in the South China Sea.</title>
        <authorList>
            <person name="Guo J."/>
            <person name="Sun J."/>
        </authorList>
    </citation>
    <scope>NUCLEOTIDE SEQUENCE [LARGE SCALE GENOMIC DNA]</scope>
    <source>
        <strain evidence="2 3">GUO666</strain>
    </source>
</reference>
<protein>
    <submittedName>
        <fullName evidence="2">Carboxypeptidase</fullName>
    </submittedName>
</protein>
<dbReference type="RefSeq" id="WP_126162678.1">
    <property type="nucleotide sequence ID" value="NZ_RQPJ01000006.1"/>
</dbReference>
<sequence length="501" mass="56435">MKAITLIITMLLGLLCHAQMTNDSLPKAEVATTMQSVTINGKTIYLTAKAGTFQVKDESKRPIALMGFTYYTRDSKRGLATQRRPIVFAFNGGPGSSSFWLHMGILGPKRIVVNDPKSTPAAPYKIVNNNYSLLDIADLVMIDPVGTGLSVPIGKAKFKDFWGVDQDIRSLSLFITQFLIHNDRMNSPKFLLGESYGTFRNAGLMNNLLNQGIAMNGVVMVSAVFDFRTLLFPPNDDLPYIVHFPTYAATAWYHDKIVDKPEDVYEFLDDVRYFTENEYAPALFKGDRLTENEKSDIALKLATYTGTEPDYWLKAGLRVKASEFFAEFLRDQGEIVGRLDSRFTGINEDLLSQEGSHDPQSSAISPAFISGFLDYFYGDLKVNKNLLYTISAARRNGFKWDWKHKGNMRWGATAAINTGMDMARALSRDPNMKVLILNGIYDIATVFYGVEHSINHMGLTKEIKDNIKMEYYEAGHMMYTHKPSMEKFKKDVSQFILSAIK</sequence>
<gene>
    <name evidence="2" type="ORF">EHW67_12220</name>
</gene>
<dbReference type="AlphaFoldDB" id="A0A430K292"/>
<evidence type="ECO:0000313" key="2">
    <source>
        <dbReference type="EMBL" id="RTE53242.1"/>
    </source>
</evidence>
<name>A0A430K292_9FLAO</name>
<organism evidence="2 3">
    <name type="scientific">Arenibacter aquaticus</name>
    <dbReference type="NCBI Taxonomy" id="2489054"/>
    <lineage>
        <taxon>Bacteria</taxon>
        <taxon>Pseudomonadati</taxon>
        <taxon>Bacteroidota</taxon>
        <taxon>Flavobacteriia</taxon>
        <taxon>Flavobacteriales</taxon>
        <taxon>Flavobacteriaceae</taxon>
        <taxon>Arenibacter</taxon>
    </lineage>
</organism>
<evidence type="ECO:0000256" key="1">
    <source>
        <dbReference type="SAM" id="SignalP"/>
    </source>
</evidence>
<keyword evidence="3" id="KW-1185">Reference proteome</keyword>
<accession>A0A430K292</accession>
<keyword evidence="2" id="KW-0645">Protease</keyword>
<dbReference type="EMBL" id="RQPJ01000006">
    <property type="protein sequence ID" value="RTE53242.1"/>
    <property type="molecule type" value="Genomic_DNA"/>
</dbReference>